<dbReference type="InterPro" id="IPR027417">
    <property type="entry name" value="P-loop_NTPase"/>
</dbReference>
<evidence type="ECO:0000256" key="6">
    <source>
        <dbReference type="ARBA" id="ARBA00022840"/>
    </source>
</evidence>
<dbReference type="AlphaFoldDB" id="A0A834GEI1"/>
<comment type="catalytic activity">
    <reaction evidence="7">
        <text>ATP + H2O = ADP + phosphate + H(+)</text>
        <dbReference type="Rhea" id="RHEA:13065"/>
        <dbReference type="ChEBI" id="CHEBI:15377"/>
        <dbReference type="ChEBI" id="CHEBI:15378"/>
        <dbReference type="ChEBI" id="CHEBI:30616"/>
        <dbReference type="ChEBI" id="CHEBI:43474"/>
        <dbReference type="ChEBI" id="CHEBI:456216"/>
        <dbReference type="EC" id="3.6.4.13"/>
    </reaction>
</comment>
<keyword evidence="4" id="KW-0378">Hydrolase</keyword>
<keyword evidence="5" id="KW-0347">Helicase</keyword>
<dbReference type="InterPro" id="IPR001650">
    <property type="entry name" value="Helicase_C-like"/>
</dbReference>
<evidence type="ECO:0000256" key="4">
    <source>
        <dbReference type="ARBA" id="ARBA00022801"/>
    </source>
</evidence>
<dbReference type="InterPro" id="IPR002464">
    <property type="entry name" value="DNA/RNA_helicase_DEAH_CS"/>
</dbReference>
<feature type="region of interest" description="Disordered" evidence="8">
    <location>
        <begin position="331"/>
        <end position="364"/>
    </location>
</feature>
<dbReference type="GO" id="GO:0000462">
    <property type="term" value="P:maturation of SSU-rRNA from tricistronic rRNA transcript (SSU-rRNA, 5.8S rRNA, LSU-rRNA)"/>
    <property type="evidence" value="ECO:0007669"/>
    <property type="project" value="TreeGrafter"/>
</dbReference>
<evidence type="ECO:0000259" key="9">
    <source>
        <dbReference type="PROSITE" id="PS51192"/>
    </source>
</evidence>
<dbReference type="PROSITE" id="PS51192">
    <property type="entry name" value="HELICASE_ATP_BIND_1"/>
    <property type="match status" value="1"/>
</dbReference>
<evidence type="ECO:0000256" key="5">
    <source>
        <dbReference type="ARBA" id="ARBA00022806"/>
    </source>
</evidence>
<dbReference type="PROSITE" id="PS00690">
    <property type="entry name" value="DEAH_ATP_HELICASE"/>
    <property type="match status" value="1"/>
</dbReference>
<sequence>MDRGVESLKMHISNASNLADCPSQKGLTAPVVVHVSRKKEVENKRKDLPIVMWEQEIMEAINENSTVIICGKAGCGKTTQVPQFLYEAGFGSDQSRSGIIGVTQLRRIAAYNTAERVADELGLCQGKEVGYQVRHDRRIGDSCSIKFMTDGILLQELQSDVSLKKYSIIILDEAHERSLNTGILIGMLSRVIKLHQDVYEEQQLEEFVSGRGIFDNPPPIIEIPTRQYRVTIIFSKRTEIVDYVGQAYKKVLSIHKGLPPGGILVFVTGQKEVEDLYRMLRKASKEIVENSSEINMEKKVSAVSAENDIEENDMSEVSEAFEMHGNSRYNQTDRFSSYDDNHDDLDDIESDFSDDQGTESDLEGADDVKLLNQRADSDLEEADDVEKTTLTPESDNKQVVRLTPEGCSNQPIPIVGEKRGGAGLCAGAMCVLPLYAKLSESSQHLVFKEIKEGERLVVVATNVAETSLTIPGIKYVVDTGREKVKKYNSSNGMETYEVQWISKAPAAQRAGRAGRTGPGHCYRLYSSAVFNNIFPDFSIAEILRVSLDGIVLLVKSMRVPKFLAASPASILRPEALGQRKVGNLLIKLQTRLRIIDSCEAWDENPRELHSEILDWFQLDFRDQFDNLWAKMHHEVLLDPKERFPKTIKRARKEK</sequence>
<evidence type="ECO:0000256" key="2">
    <source>
        <dbReference type="ARBA" id="ARBA00012552"/>
    </source>
</evidence>
<dbReference type="PANTHER" id="PTHR18934:SF99">
    <property type="entry name" value="ATP-DEPENDENT RNA HELICASE DHX37-RELATED"/>
    <property type="match status" value="1"/>
</dbReference>
<accession>A0A834GEI1</accession>
<feature type="compositionally biased region" description="Acidic residues" evidence="8">
    <location>
        <begin position="341"/>
        <end position="364"/>
    </location>
</feature>
<evidence type="ECO:0000256" key="1">
    <source>
        <dbReference type="ARBA" id="ARBA00008792"/>
    </source>
</evidence>
<keyword evidence="12" id="KW-1185">Reference proteome</keyword>
<dbReference type="GO" id="GO:0005524">
    <property type="term" value="F:ATP binding"/>
    <property type="evidence" value="ECO:0007669"/>
    <property type="project" value="UniProtKB-KW"/>
</dbReference>
<dbReference type="EMBL" id="WJXA01000009">
    <property type="protein sequence ID" value="KAF7132791.1"/>
    <property type="molecule type" value="Genomic_DNA"/>
</dbReference>
<dbReference type="EC" id="3.6.4.13" evidence="2"/>
<dbReference type="InterPro" id="IPR014001">
    <property type="entry name" value="Helicase_ATP-bd"/>
</dbReference>
<dbReference type="Pfam" id="PF00270">
    <property type="entry name" value="DEAD"/>
    <property type="match status" value="1"/>
</dbReference>
<evidence type="ECO:0000313" key="12">
    <source>
        <dbReference type="Proteomes" id="UP000626092"/>
    </source>
</evidence>
<gene>
    <name evidence="11" type="ORF">RHSIM_Rhsim09G0109600</name>
</gene>
<dbReference type="PROSITE" id="PS51194">
    <property type="entry name" value="HELICASE_CTER"/>
    <property type="match status" value="1"/>
</dbReference>
<dbReference type="InterPro" id="IPR056371">
    <property type="entry name" value="DHX37-like_C"/>
</dbReference>
<dbReference type="Proteomes" id="UP000626092">
    <property type="component" value="Unassembled WGS sequence"/>
</dbReference>
<proteinExistence type="inferred from homology"/>
<dbReference type="SMART" id="SM00490">
    <property type="entry name" value="HELICc"/>
    <property type="match status" value="1"/>
</dbReference>
<comment type="similarity">
    <text evidence="1">Belongs to the DEAD box helicase family. DEAH subfamily.</text>
</comment>
<protein>
    <recommendedName>
        <fullName evidence="2">RNA helicase</fullName>
        <ecNumber evidence="2">3.6.4.13</ecNumber>
    </recommendedName>
</protein>
<dbReference type="Pfam" id="PF23362">
    <property type="entry name" value="DHX37_C"/>
    <property type="match status" value="1"/>
</dbReference>
<evidence type="ECO:0000256" key="3">
    <source>
        <dbReference type="ARBA" id="ARBA00022741"/>
    </source>
</evidence>
<reference evidence="11" key="1">
    <citation type="submission" date="2019-11" db="EMBL/GenBank/DDBJ databases">
        <authorList>
            <person name="Liu Y."/>
            <person name="Hou J."/>
            <person name="Li T.-Q."/>
            <person name="Guan C.-H."/>
            <person name="Wu X."/>
            <person name="Wu H.-Z."/>
            <person name="Ling F."/>
            <person name="Zhang R."/>
            <person name="Shi X.-G."/>
            <person name="Ren J.-P."/>
            <person name="Chen E.-F."/>
            <person name="Sun J.-M."/>
        </authorList>
    </citation>
    <scope>NUCLEOTIDE SEQUENCE</scope>
    <source>
        <strain evidence="11">Adult_tree_wgs_1</strain>
        <tissue evidence="11">Leaves</tissue>
    </source>
</reference>
<dbReference type="Pfam" id="PF00271">
    <property type="entry name" value="Helicase_C"/>
    <property type="match status" value="1"/>
</dbReference>
<dbReference type="FunFam" id="3.40.50.300:FF:000637">
    <property type="entry name" value="ATP-dependent RNA helicase DHX37/DHR1"/>
    <property type="match status" value="1"/>
</dbReference>
<dbReference type="GO" id="GO:0003723">
    <property type="term" value="F:RNA binding"/>
    <property type="evidence" value="ECO:0007669"/>
    <property type="project" value="TreeGrafter"/>
</dbReference>
<comment type="caution">
    <text evidence="11">The sequence shown here is derived from an EMBL/GenBank/DDBJ whole genome shotgun (WGS) entry which is preliminary data.</text>
</comment>
<feature type="domain" description="Helicase C-terminal" evidence="10">
    <location>
        <begin position="378"/>
        <end position="558"/>
    </location>
</feature>
<organism evidence="11 12">
    <name type="scientific">Rhododendron simsii</name>
    <name type="common">Sims's rhododendron</name>
    <dbReference type="NCBI Taxonomy" id="118357"/>
    <lineage>
        <taxon>Eukaryota</taxon>
        <taxon>Viridiplantae</taxon>
        <taxon>Streptophyta</taxon>
        <taxon>Embryophyta</taxon>
        <taxon>Tracheophyta</taxon>
        <taxon>Spermatophyta</taxon>
        <taxon>Magnoliopsida</taxon>
        <taxon>eudicotyledons</taxon>
        <taxon>Gunneridae</taxon>
        <taxon>Pentapetalae</taxon>
        <taxon>asterids</taxon>
        <taxon>Ericales</taxon>
        <taxon>Ericaceae</taxon>
        <taxon>Ericoideae</taxon>
        <taxon>Rhodoreae</taxon>
        <taxon>Rhododendron</taxon>
    </lineage>
</organism>
<feature type="domain" description="Helicase ATP-binding" evidence="9">
    <location>
        <begin position="58"/>
        <end position="187"/>
    </location>
</feature>
<dbReference type="SUPFAM" id="SSF52540">
    <property type="entry name" value="P-loop containing nucleoside triphosphate hydrolases"/>
    <property type="match status" value="1"/>
</dbReference>
<dbReference type="GO" id="GO:0003724">
    <property type="term" value="F:RNA helicase activity"/>
    <property type="evidence" value="ECO:0007669"/>
    <property type="project" value="UniProtKB-EC"/>
</dbReference>
<dbReference type="OrthoDB" id="10253254at2759"/>
<keyword evidence="3" id="KW-0547">Nucleotide-binding</keyword>
<dbReference type="PANTHER" id="PTHR18934">
    <property type="entry name" value="ATP-DEPENDENT RNA HELICASE"/>
    <property type="match status" value="1"/>
</dbReference>
<keyword evidence="6" id="KW-0067">ATP-binding</keyword>
<evidence type="ECO:0000313" key="11">
    <source>
        <dbReference type="EMBL" id="KAF7132791.1"/>
    </source>
</evidence>
<dbReference type="InterPro" id="IPR011545">
    <property type="entry name" value="DEAD/DEAH_box_helicase_dom"/>
</dbReference>
<evidence type="ECO:0000256" key="7">
    <source>
        <dbReference type="ARBA" id="ARBA00047984"/>
    </source>
</evidence>
<dbReference type="GO" id="GO:0005730">
    <property type="term" value="C:nucleolus"/>
    <property type="evidence" value="ECO:0007669"/>
    <property type="project" value="TreeGrafter"/>
</dbReference>
<dbReference type="GO" id="GO:0016787">
    <property type="term" value="F:hydrolase activity"/>
    <property type="evidence" value="ECO:0007669"/>
    <property type="project" value="UniProtKB-KW"/>
</dbReference>
<dbReference type="CDD" id="cd18791">
    <property type="entry name" value="SF2_C_RHA"/>
    <property type="match status" value="1"/>
</dbReference>
<dbReference type="Gene3D" id="3.40.50.300">
    <property type="entry name" value="P-loop containing nucleotide triphosphate hydrolases"/>
    <property type="match status" value="3"/>
</dbReference>
<evidence type="ECO:0000259" key="10">
    <source>
        <dbReference type="PROSITE" id="PS51194"/>
    </source>
</evidence>
<dbReference type="SMART" id="SM00487">
    <property type="entry name" value="DEXDc"/>
    <property type="match status" value="1"/>
</dbReference>
<name>A0A834GEI1_RHOSS</name>
<evidence type="ECO:0000256" key="8">
    <source>
        <dbReference type="SAM" id="MobiDB-lite"/>
    </source>
</evidence>